<evidence type="ECO:0000256" key="1">
    <source>
        <dbReference type="ARBA" id="ARBA00008791"/>
    </source>
</evidence>
<dbReference type="SUPFAM" id="SSF52402">
    <property type="entry name" value="Adenine nucleotide alpha hydrolases-like"/>
    <property type="match status" value="1"/>
</dbReference>
<gene>
    <name evidence="3" type="ORF">SAMN05444271_13011</name>
</gene>
<accession>A0A2H4Q495</accession>
<dbReference type="InterPro" id="IPR006015">
    <property type="entry name" value="Universal_stress_UspA"/>
</dbReference>
<organism evidence="3 4">
    <name type="scientific">Halohasta litchfieldiae</name>
    <dbReference type="NCBI Taxonomy" id="1073996"/>
    <lineage>
        <taxon>Archaea</taxon>
        <taxon>Methanobacteriati</taxon>
        <taxon>Methanobacteriota</taxon>
        <taxon>Stenosarchaea group</taxon>
        <taxon>Halobacteria</taxon>
        <taxon>Halobacteriales</taxon>
        <taxon>Haloferacaceae</taxon>
        <taxon>Halohasta</taxon>
    </lineage>
</organism>
<evidence type="ECO:0000313" key="4">
    <source>
        <dbReference type="Proteomes" id="UP000198888"/>
    </source>
</evidence>
<dbReference type="Pfam" id="PF00582">
    <property type="entry name" value="Usp"/>
    <property type="match status" value="1"/>
</dbReference>
<protein>
    <submittedName>
        <fullName evidence="3">Nucleotide-binding universal stress protein, UspA family</fullName>
    </submittedName>
</protein>
<dbReference type="Proteomes" id="UP000198888">
    <property type="component" value="Unassembled WGS sequence"/>
</dbReference>
<dbReference type="KEGG" id="hae:halTADL_2451"/>
<dbReference type="OrthoDB" id="342236at2157"/>
<dbReference type="EMBL" id="FNYR01000030">
    <property type="protein sequence ID" value="SEJ19878.1"/>
    <property type="molecule type" value="Genomic_DNA"/>
</dbReference>
<accession>A0A1H6WSR4</accession>
<dbReference type="PANTHER" id="PTHR46268">
    <property type="entry name" value="STRESS RESPONSE PROTEIN NHAX"/>
    <property type="match status" value="1"/>
</dbReference>
<dbReference type="RefSeq" id="WP_089673449.1">
    <property type="nucleotide sequence ID" value="NZ_CP024845.1"/>
</dbReference>
<dbReference type="PRINTS" id="PR01438">
    <property type="entry name" value="UNVRSLSTRESS"/>
</dbReference>
<dbReference type="GeneID" id="35003224"/>
<evidence type="ECO:0000259" key="2">
    <source>
        <dbReference type="Pfam" id="PF00582"/>
    </source>
</evidence>
<evidence type="ECO:0000313" key="3">
    <source>
        <dbReference type="EMBL" id="SEJ19878.1"/>
    </source>
</evidence>
<dbReference type="InterPro" id="IPR006016">
    <property type="entry name" value="UspA"/>
</dbReference>
<feature type="domain" description="UspA" evidence="2">
    <location>
        <begin position="3"/>
        <end position="136"/>
    </location>
</feature>
<dbReference type="STRING" id="1073996.SAMN05444271_13011"/>
<dbReference type="PANTHER" id="PTHR46268:SF6">
    <property type="entry name" value="UNIVERSAL STRESS PROTEIN UP12"/>
    <property type="match status" value="1"/>
</dbReference>
<dbReference type="Gene3D" id="3.40.50.620">
    <property type="entry name" value="HUPs"/>
    <property type="match status" value="1"/>
</dbReference>
<dbReference type="InterPro" id="IPR014729">
    <property type="entry name" value="Rossmann-like_a/b/a_fold"/>
</dbReference>
<proteinExistence type="inferred from homology"/>
<sequence>MYRVLVPVDDNEDRARRQASFVAGLPNADEAVEAYLLFVFTDGAGATEMPTELQRFNSAERVASVRRAEECLEDAGVDYQLLEDSGEVADDIIQDAEDLDVDLIVLGGSKRSPAGKLLFGSVTQEVLLNTDRPATVTGGGG</sequence>
<comment type="similarity">
    <text evidence="1">Belongs to the universal stress protein A family.</text>
</comment>
<dbReference type="AlphaFoldDB" id="A0A1H6WSR4"/>
<name>A0A1H6WSR4_9EURY</name>
<reference evidence="3 4" key="1">
    <citation type="submission" date="2016-10" db="EMBL/GenBank/DDBJ databases">
        <authorList>
            <person name="de Groot N.N."/>
        </authorList>
    </citation>
    <scope>NUCLEOTIDE SEQUENCE [LARGE SCALE GENOMIC DNA]</scope>
    <source>
        <strain evidence="3 4">DSM 22187</strain>
    </source>
</reference>
<keyword evidence="4" id="KW-1185">Reference proteome</keyword>
<dbReference type="CDD" id="cd00293">
    <property type="entry name" value="USP-like"/>
    <property type="match status" value="1"/>
</dbReference>